<evidence type="ECO:0000256" key="3">
    <source>
        <dbReference type="ARBA" id="ARBA00022553"/>
    </source>
</evidence>
<gene>
    <name evidence="8" type="ORF">YQE_06711</name>
</gene>
<protein>
    <submittedName>
        <fullName evidence="8">Uncharacterized protein</fullName>
    </submittedName>
</protein>
<keyword evidence="2" id="KW-0813">Transport</keyword>
<proteinExistence type="predicted"/>
<dbReference type="GO" id="GO:0015031">
    <property type="term" value="P:protein transport"/>
    <property type="evidence" value="ECO:0007669"/>
    <property type="project" value="UniProtKB-KW"/>
</dbReference>
<feature type="compositionally biased region" description="Polar residues" evidence="7">
    <location>
        <begin position="236"/>
        <end position="247"/>
    </location>
</feature>
<evidence type="ECO:0000256" key="1">
    <source>
        <dbReference type="ARBA" id="ARBA00004172"/>
    </source>
</evidence>
<feature type="coiled-coil region" evidence="6">
    <location>
        <begin position="421"/>
        <end position="455"/>
    </location>
</feature>
<dbReference type="AlphaFoldDB" id="N6U5I7"/>
<dbReference type="Gene3D" id="2.60.40.150">
    <property type="entry name" value="C2 domain"/>
    <property type="match status" value="1"/>
</dbReference>
<dbReference type="GO" id="GO:0031267">
    <property type="term" value="F:small GTPase binding"/>
    <property type="evidence" value="ECO:0007669"/>
    <property type="project" value="InterPro"/>
</dbReference>
<keyword evidence="6" id="KW-0175">Coiled coil</keyword>
<dbReference type="GO" id="GO:0045055">
    <property type="term" value="P:regulated exocytosis"/>
    <property type="evidence" value="ECO:0007669"/>
    <property type="project" value="TreeGrafter"/>
</dbReference>
<dbReference type="InterPro" id="IPR035892">
    <property type="entry name" value="C2_domain_sf"/>
</dbReference>
<dbReference type="PROSITE" id="PS50004">
    <property type="entry name" value="C2"/>
    <property type="match status" value="1"/>
</dbReference>
<dbReference type="Pfam" id="PF09457">
    <property type="entry name" value="RBD-FIP"/>
    <property type="match status" value="1"/>
</dbReference>
<organism evidence="8">
    <name type="scientific">Dendroctonus ponderosae</name>
    <name type="common">Mountain pine beetle</name>
    <dbReference type="NCBI Taxonomy" id="77166"/>
    <lineage>
        <taxon>Eukaryota</taxon>
        <taxon>Metazoa</taxon>
        <taxon>Ecdysozoa</taxon>
        <taxon>Arthropoda</taxon>
        <taxon>Hexapoda</taxon>
        <taxon>Insecta</taxon>
        <taxon>Pterygota</taxon>
        <taxon>Neoptera</taxon>
        <taxon>Endopterygota</taxon>
        <taxon>Coleoptera</taxon>
        <taxon>Polyphaga</taxon>
        <taxon>Cucujiformia</taxon>
        <taxon>Curculionidae</taxon>
        <taxon>Scolytinae</taxon>
        <taxon>Dendroctonus</taxon>
    </lineage>
</organism>
<dbReference type="InterPro" id="IPR037789">
    <property type="entry name" value="FIP_classI"/>
</dbReference>
<feature type="region of interest" description="Disordered" evidence="7">
    <location>
        <begin position="228"/>
        <end position="315"/>
    </location>
</feature>
<evidence type="ECO:0000256" key="4">
    <source>
        <dbReference type="ARBA" id="ARBA00022753"/>
    </source>
</evidence>
<dbReference type="Pfam" id="PF00168">
    <property type="entry name" value="C2"/>
    <property type="match status" value="1"/>
</dbReference>
<dbReference type="OrthoDB" id="8956628at2759"/>
<dbReference type="SUPFAM" id="SSF49562">
    <property type="entry name" value="C2 domain (Calcium/lipid-binding domain, CaLB)"/>
    <property type="match status" value="1"/>
</dbReference>
<dbReference type="Gene3D" id="1.20.5.2440">
    <property type="match status" value="1"/>
</dbReference>
<evidence type="ECO:0000256" key="5">
    <source>
        <dbReference type="ARBA" id="ARBA00022927"/>
    </source>
</evidence>
<keyword evidence="5" id="KW-0653">Protein transport</keyword>
<dbReference type="SUPFAM" id="SSF144270">
    <property type="entry name" value="Eferin C-derminal domain-like"/>
    <property type="match status" value="1"/>
</dbReference>
<feature type="non-terminal residue" evidence="8">
    <location>
        <position position="1"/>
    </location>
</feature>
<evidence type="ECO:0000256" key="6">
    <source>
        <dbReference type="SAM" id="Coils"/>
    </source>
</evidence>
<name>N6U5I7_DENPD</name>
<dbReference type="InterPro" id="IPR000008">
    <property type="entry name" value="C2_dom"/>
</dbReference>
<evidence type="ECO:0000256" key="2">
    <source>
        <dbReference type="ARBA" id="ARBA00022448"/>
    </source>
</evidence>
<dbReference type="PANTHER" id="PTHR15746">
    <property type="entry name" value="RAB11-RELATED"/>
    <property type="match status" value="1"/>
</dbReference>
<evidence type="ECO:0000256" key="7">
    <source>
        <dbReference type="SAM" id="MobiDB-lite"/>
    </source>
</evidence>
<evidence type="ECO:0000313" key="8">
    <source>
        <dbReference type="EMBL" id="ENN76870.1"/>
    </source>
</evidence>
<feature type="region of interest" description="Disordered" evidence="7">
    <location>
        <begin position="166"/>
        <end position="186"/>
    </location>
</feature>
<keyword evidence="3" id="KW-0597">Phosphoprotein</keyword>
<dbReference type="PANTHER" id="PTHR15746:SF23">
    <property type="entry name" value="RAB11 INTERACTING PROTEIN, ISOFORM A"/>
    <property type="match status" value="1"/>
</dbReference>
<dbReference type="PROSITE" id="PS51511">
    <property type="entry name" value="FIP_RBD"/>
    <property type="match status" value="1"/>
</dbReference>
<dbReference type="InterPro" id="IPR019018">
    <property type="entry name" value="Rab-bd_FIP-RBD"/>
</dbReference>
<dbReference type="GO" id="GO:0055037">
    <property type="term" value="C:recycling endosome"/>
    <property type="evidence" value="ECO:0007669"/>
    <property type="project" value="UniProtKB-SubCell"/>
</dbReference>
<accession>N6U5I7</accession>
<dbReference type="OMA" id="IPEQGNT"/>
<dbReference type="HOGENOM" id="CLU_016828_0_0_1"/>
<sequence length="479" mass="53682">MWIPTHVQVTGKFISGFVVFQHKNNNIFFVNSSASRLGKIKYQTSTKEKAAAAVEWHEECELPIPEQGNTAEIVLTALHHNFLGVDEFLGRVTIPLNSLDIYERPKNKLYPLQSKPGSLTNLSKKEKHRSSLSHVAQSVGGSLLSLGSAEKRKGIKKFAKSIGSKMHLKGKKKEESDDGASSIGSVGSLNIRSQTLNRNYKSRQTLEDADPGVVSDEDEFTFDDLSHKSSASSLSITANTQVQNTPPTIIKTPPQENVGREPSSPVAPAVTKSPPAKPPRSEPKPHQDEWETKLFGNNKPKALRPGSSESLNRRSWDSSKLASQIVEESEMFDTLSKNDDNISIKSTPEVTKKEEKDGMFTKLKNNFRKDKEKYDVVDKHEKTASNSHERVIIGGEREVIPEKPPNHVSSELLQKFEGKTREDLILALSETQTDLEKHKKKLKDLEDYLDDLLLRVMETTPRILQNPYVTYKLSQKQYS</sequence>
<comment type="subcellular location">
    <subcellularLocation>
        <location evidence="1">Recycling endosome</location>
    </subcellularLocation>
</comment>
<feature type="compositionally biased region" description="Basic and acidic residues" evidence="7">
    <location>
        <begin position="279"/>
        <end position="292"/>
    </location>
</feature>
<feature type="region of interest" description="Disordered" evidence="7">
    <location>
        <begin position="112"/>
        <end position="133"/>
    </location>
</feature>
<keyword evidence="4" id="KW-0967">Endosome</keyword>
<reference evidence="8" key="1">
    <citation type="journal article" date="2013" name="Genome Biol.">
        <title>Draft genome of the mountain pine beetle, Dendroctonus ponderosae Hopkins, a major forest pest.</title>
        <authorList>
            <person name="Keeling C.I."/>
            <person name="Yuen M.M."/>
            <person name="Liao N.Y."/>
            <person name="Docking T.R."/>
            <person name="Chan S.K."/>
            <person name="Taylor G.A."/>
            <person name="Palmquist D.L."/>
            <person name="Jackman S.D."/>
            <person name="Nguyen A."/>
            <person name="Li M."/>
            <person name="Henderson H."/>
            <person name="Janes J.K."/>
            <person name="Zhao Y."/>
            <person name="Pandoh P."/>
            <person name="Moore R."/>
            <person name="Sperling F.A."/>
            <person name="Huber D.P."/>
            <person name="Birol I."/>
            <person name="Jones S.J."/>
            <person name="Bohlmann J."/>
        </authorList>
    </citation>
    <scope>NUCLEOTIDE SEQUENCE</scope>
</reference>
<dbReference type="EMBL" id="KB740967">
    <property type="protein sequence ID" value="ENN76870.1"/>
    <property type="molecule type" value="Genomic_DNA"/>
</dbReference>
<dbReference type="InterPro" id="IPR037245">
    <property type="entry name" value="FIP-RBD_C_sf"/>
</dbReference>